<protein>
    <submittedName>
        <fullName evidence="3">Pentatricopeptide repeat-containing protein</fullName>
    </submittedName>
</protein>
<evidence type="ECO:0000313" key="4">
    <source>
        <dbReference type="Proteomes" id="UP001418222"/>
    </source>
</evidence>
<sequence length="351" mass="37244">MPHRDVISWNAILAAHRLAGDPLKAFRRFLDMLRLSFRPTCSTLATIISASPPAAISQLHAAVLQSGHHSNTIVGTALIAGHIADGNLAEARLHFDAVENRNAFAWTIMVAGYLRRGCFSDALCLFAAAPRPNSFACSAALAASAGLCSLRCGESIHAQILKGGTPLDAALTTALVDMYGRCGEADRAAAAFSDSSAGGSVAAWNAMIGAMGRNGRSAEATEGLRGMTAAGLAPDGTTFVHVLSACAHGGLIEEGRKIFGAMEREFRVRAGKEHYGCMVDMYGRAGMKEEAELAAEAMPEEMGAGGYALMARVYGERGKWEKVKEMKRRMEDAKHKQRGASWVESVANCIL</sequence>
<evidence type="ECO:0000256" key="1">
    <source>
        <dbReference type="ARBA" id="ARBA00022737"/>
    </source>
</evidence>
<dbReference type="GO" id="GO:0099402">
    <property type="term" value="P:plant organ development"/>
    <property type="evidence" value="ECO:0007669"/>
    <property type="project" value="UniProtKB-ARBA"/>
</dbReference>
<feature type="repeat" description="PPR" evidence="2">
    <location>
        <begin position="5"/>
        <end position="39"/>
    </location>
</feature>
<gene>
    <name evidence="3" type="primary">PCMP-E4</name>
    <name evidence="3" type="ORF">KSP39_PZI002664</name>
</gene>
<proteinExistence type="predicted"/>
<keyword evidence="4" id="KW-1185">Reference proteome</keyword>
<dbReference type="InterPro" id="IPR046960">
    <property type="entry name" value="PPR_At4g14850-like_plant"/>
</dbReference>
<dbReference type="GO" id="GO:0003723">
    <property type="term" value="F:RNA binding"/>
    <property type="evidence" value="ECO:0007669"/>
    <property type="project" value="InterPro"/>
</dbReference>
<evidence type="ECO:0000256" key="2">
    <source>
        <dbReference type="PROSITE-ProRule" id="PRU00708"/>
    </source>
</evidence>
<keyword evidence="1" id="KW-0677">Repeat</keyword>
<dbReference type="EMBL" id="JBBWWQ010000002">
    <property type="protein sequence ID" value="KAK8954027.1"/>
    <property type="molecule type" value="Genomic_DNA"/>
</dbReference>
<dbReference type="FunFam" id="1.25.40.10:FF:000158">
    <property type="entry name" value="pentatricopeptide repeat-containing protein At2g33680"/>
    <property type="match status" value="1"/>
</dbReference>
<dbReference type="PANTHER" id="PTHR47926">
    <property type="entry name" value="PENTATRICOPEPTIDE REPEAT-CONTAINING PROTEIN"/>
    <property type="match status" value="1"/>
</dbReference>
<evidence type="ECO:0000313" key="3">
    <source>
        <dbReference type="EMBL" id="KAK8954027.1"/>
    </source>
</evidence>
<dbReference type="Proteomes" id="UP001418222">
    <property type="component" value="Unassembled WGS sequence"/>
</dbReference>
<dbReference type="Gene3D" id="1.25.40.10">
    <property type="entry name" value="Tetratricopeptide repeat domain"/>
    <property type="match status" value="3"/>
</dbReference>
<dbReference type="AlphaFoldDB" id="A0AAP0BZK1"/>
<reference evidence="3 4" key="1">
    <citation type="journal article" date="2022" name="Nat. Plants">
        <title>Genomes of leafy and leafless Platanthera orchids illuminate the evolution of mycoheterotrophy.</title>
        <authorList>
            <person name="Li M.H."/>
            <person name="Liu K.W."/>
            <person name="Li Z."/>
            <person name="Lu H.C."/>
            <person name="Ye Q.L."/>
            <person name="Zhang D."/>
            <person name="Wang J.Y."/>
            <person name="Li Y.F."/>
            <person name="Zhong Z.M."/>
            <person name="Liu X."/>
            <person name="Yu X."/>
            <person name="Liu D.K."/>
            <person name="Tu X.D."/>
            <person name="Liu B."/>
            <person name="Hao Y."/>
            <person name="Liao X.Y."/>
            <person name="Jiang Y.T."/>
            <person name="Sun W.H."/>
            <person name="Chen J."/>
            <person name="Chen Y.Q."/>
            <person name="Ai Y."/>
            <person name="Zhai J.W."/>
            <person name="Wu S.S."/>
            <person name="Zhou Z."/>
            <person name="Hsiao Y.Y."/>
            <person name="Wu W.L."/>
            <person name="Chen Y.Y."/>
            <person name="Lin Y.F."/>
            <person name="Hsu J.L."/>
            <person name="Li C.Y."/>
            <person name="Wang Z.W."/>
            <person name="Zhao X."/>
            <person name="Zhong W.Y."/>
            <person name="Ma X.K."/>
            <person name="Ma L."/>
            <person name="Huang J."/>
            <person name="Chen G.Z."/>
            <person name="Huang M.Z."/>
            <person name="Huang L."/>
            <person name="Peng D.H."/>
            <person name="Luo Y.B."/>
            <person name="Zou S.Q."/>
            <person name="Chen S.P."/>
            <person name="Lan S."/>
            <person name="Tsai W.C."/>
            <person name="Van de Peer Y."/>
            <person name="Liu Z.J."/>
        </authorList>
    </citation>
    <scope>NUCLEOTIDE SEQUENCE [LARGE SCALE GENOMIC DNA]</scope>
    <source>
        <strain evidence="3">Lor287</strain>
    </source>
</reference>
<accession>A0AAP0BZK1</accession>
<dbReference type="InterPro" id="IPR011990">
    <property type="entry name" value="TPR-like_helical_dom_sf"/>
</dbReference>
<dbReference type="PROSITE" id="PS51375">
    <property type="entry name" value="PPR"/>
    <property type="match status" value="2"/>
</dbReference>
<dbReference type="InterPro" id="IPR002885">
    <property type="entry name" value="PPR_rpt"/>
</dbReference>
<dbReference type="GO" id="GO:0009451">
    <property type="term" value="P:RNA modification"/>
    <property type="evidence" value="ECO:0007669"/>
    <property type="project" value="InterPro"/>
</dbReference>
<organism evidence="3 4">
    <name type="scientific">Platanthera zijinensis</name>
    <dbReference type="NCBI Taxonomy" id="2320716"/>
    <lineage>
        <taxon>Eukaryota</taxon>
        <taxon>Viridiplantae</taxon>
        <taxon>Streptophyta</taxon>
        <taxon>Embryophyta</taxon>
        <taxon>Tracheophyta</taxon>
        <taxon>Spermatophyta</taxon>
        <taxon>Magnoliopsida</taxon>
        <taxon>Liliopsida</taxon>
        <taxon>Asparagales</taxon>
        <taxon>Orchidaceae</taxon>
        <taxon>Orchidoideae</taxon>
        <taxon>Orchideae</taxon>
        <taxon>Orchidinae</taxon>
        <taxon>Platanthera</taxon>
    </lineage>
</organism>
<dbReference type="PANTHER" id="PTHR47926:SF533">
    <property type="entry name" value="DYW DOMAIN-CONTAINING PROTEIN"/>
    <property type="match status" value="1"/>
</dbReference>
<comment type="caution">
    <text evidence="3">The sequence shown here is derived from an EMBL/GenBank/DDBJ whole genome shotgun (WGS) entry which is preliminary data.</text>
</comment>
<feature type="repeat" description="PPR" evidence="2">
    <location>
        <begin position="200"/>
        <end position="234"/>
    </location>
</feature>
<dbReference type="Pfam" id="PF01535">
    <property type="entry name" value="PPR"/>
    <property type="match status" value="5"/>
</dbReference>
<name>A0AAP0BZK1_9ASPA</name>